<dbReference type="AlphaFoldDB" id="A0A699HV10"/>
<comment type="caution">
    <text evidence="1">The sequence shown here is derived from an EMBL/GenBank/DDBJ whole genome shotgun (WGS) entry which is preliminary data.</text>
</comment>
<gene>
    <name evidence="1" type="ORF">Tci_454076</name>
</gene>
<name>A0A699HV10_TANCI</name>
<sequence>MSRRSNYKLVTLFFDPERHFHARKNLTQIFVHNIFSFYESDASKLKFEEMGEVDIDTLTMKQYMALTRGNHRPGVVRPEIANNVNFKIKGQFMKELRDNIFFLESHALSVSYNTQWRGKEMEAQIADRMHLVKEYPLKEEVNAVEEAKYGKLGRPFPNNNGNEARYHVGTPGYYNKMETRPPFGERKSSLEETINKYLEEEAKKQTERDEWLGKFQENTDVNLESHDEAIKSVTIAQATTTAVTHNQPSEHVDGVECVDAILVALGI</sequence>
<reference evidence="1" key="1">
    <citation type="journal article" date="2019" name="Sci. Rep.">
        <title>Draft genome of Tanacetum cinerariifolium, the natural source of mosquito coil.</title>
        <authorList>
            <person name="Yamashiro T."/>
            <person name="Shiraishi A."/>
            <person name="Satake H."/>
            <person name="Nakayama K."/>
        </authorList>
    </citation>
    <scope>NUCLEOTIDE SEQUENCE</scope>
</reference>
<accession>A0A699HV10</accession>
<evidence type="ECO:0000313" key="1">
    <source>
        <dbReference type="EMBL" id="GEY82102.1"/>
    </source>
</evidence>
<protein>
    <submittedName>
        <fullName evidence="1">Uncharacterized protein</fullName>
    </submittedName>
</protein>
<organism evidence="1">
    <name type="scientific">Tanacetum cinerariifolium</name>
    <name type="common">Dalmatian daisy</name>
    <name type="synonym">Chrysanthemum cinerariifolium</name>
    <dbReference type="NCBI Taxonomy" id="118510"/>
    <lineage>
        <taxon>Eukaryota</taxon>
        <taxon>Viridiplantae</taxon>
        <taxon>Streptophyta</taxon>
        <taxon>Embryophyta</taxon>
        <taxon>Tracheophyta</taxon>
        <taxon>Spermatophyta</taxon>
        <taxon>Magnoliopsida</taxon>
        <taxon>eudicotyledons</taxon>
        <taxon>Gunneridae</taxon>
        <taxon>Pentapetalae</taxon>
        <taxon>asterids</taxon>
        <taxon>campanulids</taxon>
        <taxon>Asterales</taxon>
        <taxon>Asteraceae</taxon>
        <taxon>Asteroideae</taxon>
        <taxon>Anthemideae</taxon>
        <taxon>Anthemidinae</taxon>
        <taxon>Tanacetum</taxon>
    </lineage>
</organism>
<dbReference type="EMBL" id="BKCJ010212874">
    <property type="protein sequence ID" value="GEY82102.1"/>
    <property type="molecule type" value="Genomic_DNA"/>
</dbReference>
<proteinExistence type="predicted"/>